<organism evidence="2 3">
    <name type="scientific">Rubroshorea leprosula</name>
    <dbReference type="NCBI Taxonomy" id="152421"/>
    <lineage>
        <taxon>Eukaryota</taxon>
        <taxon>Viridiplantae</taxon>
        <taxon>Streptophyta</taxon>
        <taxon>Embryophyta</taxon>
        <taxon>Tracheophyta</taxon>
        <taxon>Spermatophyta</taxon>
        <taxon>Magnoliopsida</taxon>
        <taxon>eudicotyledons</taxon>
        <taxon>Gunneridae</taxon>
        <taxon>Pentapetalae</taxon>
        <taxon>rosids</taxon>
        <taxon>malvids</taxon>
        <taxon>Malvales</taxon>
        <taxon>Dipterocarpaceae</taxon>
        <taxon>Rubroshorea</taxon>
    </lineage>
</organism>
<accession>A0AAV5LCI1</accession>
<evidence type="ECO:0000313" key="2">
    <source>
        <dbReference type="EMBL" id="GKV34803.1"/>
    </source>
</evidence>
<gene>
    <name evidence="2" type="ORF">SLEP1_g43144</name>
</gene>
<protein>
    <recommendedName>
        <fullName evidence="1">Sucrose-phosphatase C-terminal domain-containing protein</fullName>
    </recommendedName>
</protein>
<evidence type="ECO:0000313" key="3">
    <source>
        <dbReference type="Proteomes" id="UP001054252"/>
    </source>
</evidence>
<dbReference type="Proteomes" id="UP001054252">
    <property type="component" value="Unassembled WGS sequence"/>
</dbReference>
<name>A0AAV5LCI1_9ROSI</name>
<sequence>MFWVWVHCVSSTQNGSSITWLVNFNKWEPCGNVRCSCATPEKISAKRRKLEHYNVQTNYSK</sequence>
<dbReference type="AlphaFoldDB" id="A0AAV5LCI1"/>
<proteinExistence type="predicted"/>
<dbReference type="Pfam" id="PF08472">
    <property type="entry name" value="S6PP_C"/>
    <property type="match status" value="1"/>
</dbReference>
<dbReference type="EMBL" id="BPVZ01000107">
    <property type="protein sequence ID" value="GKV34803.1"/>
    <property type="molecule type" value="Genomic_DNA"/>
</dbReference>
<dbReference type="GO" id="GO:0005986">
    <property type="term" value="P:sucrose biosynthetic process"/>
    <property type="evidence" value="ECO:0007669"/>
    <property type="project" value="InterPro"/>
</dbReference>
<comment type="caution">
    <text evidence="2">The sequence shown here is derived from an EMBL/GenBank/DDBJ whole genome shotgun (WGS) entry which is preliminary data.</text>
</comment>
<feature type="domain" description="Sucrose-phosphatase C-terminal" evidence="1">
    <location>
        <begin position="2"/>
        <end position="53"/>
    </location>
</feature>
<keyword evidence="3" id="KW-1185">Reference proteome</keyword>
<evidence type="ECO:0000259" key="1">
    <source>
        <dbReference type="Pfam" id="PF08472"/>
    </source>
</evidence>
<reference evidence="2 3" key="1">
    <citation type="journal article" date="2021" name="Commun. Biol.">
        <title>The genome of Shorea leprosula (Dipterocarpaceae) highlights the ecological relevance of drought in aseasonal tropical rainforests.</title>
        <authorList>
            <person name="Ng K.K.S."/>
            <person name="Kobayashi M.J."/>
            <person name="Fawcett J.A."/>
            <person name="Hatakeyama M."/>
            <person name="Paape T."/>
            <person name="Ng C.H."/>
            <person name="Ang C.C."/>
            <person name="Tnah L.H."/>
            <person name="Lee C.T."/>
            <person name="Nishiyama T."/>
            <person name="Sese J."/>
            <person name="O'Brien M.J."/>
            <person name="Copetti D."/>
            <person name="Mohd Noor M.I."/>
            <person name="Ong R.C."/>
            <person name="Putra M."/>
            <person name="Sireger I.Z."/>
            <person name="Indrioko S."/>
            <person name="Kosugi Y."/>
            <person name="Izuno A."/>
            <person name="Isagi Y."/>
            <person name="Lee S.L."/>
            <person name="Shimizu K.K."/>
        </authorList>
    </citation>
    <scope>NUCLEOTIDE SEQUENCE [LARGE SCALE GENOMIC DNA]</scope>
    <source>
        <strain evidence="2">214</strain>
    </source>
</reference>
<dbReference type="GO" id="GO:0050307">
    <property type="term" value="F:sucrose-phosphate phosphatase activity"/>
    <property type="evidence" value="ECO:0007669"/>
    <property type="project" value="InterPro"/>
</dbReference>
<dbReference type="InterPro" id="IPR013679">
    <property type="entry name" value="SPP_C"/>
</dbReference>